<feature type="transmembrane region" description="Helical" evidence="12">
    <location>
        <begin position="186"/>
        <end position="207"/>
    </location>
</feature>
<keyword evidence="6" id="KW-0547">Nucleotide-binding</keyword>
<comment type="caution">
    <text evidence="14">The sequence shown here is derived from an EMBL/GenBank/DDBJ whole genome shotgun (WGS) entry which is preliminary data.</text>
</comment>
<dbReference type="GO" id="GO:0005524">
    <property type="term" value="F:ATP binding"/>
    <property type="evidence" value="ECO:0007669"/>
    <property type="project" value="UniProtKB-KW"/>
</dbReference>
<keyword evidence="8" id="KW-0067">ATP-binding</keyword>
<proteinExistence type="predicted"/>
<keyword evidence="10" id="KW-0902">Two-component regulatory system</keyword>
<evidence type="ECO:0000256" key="3">
    <source>
        <dbReference type="ARBA" id="ARBA00022553"/>
    </source>
</evidence>
<evidence type="ECO:0000256" key="2">
    <source>
        <dbReference type="ARBA" id="ARBA00022475"/>
    </source>
</evidence>
<dbReference type="InterPro" id="IPR029151">
    <property type="entry name" value="Sensor-like_sf"/>
</dbReference>
<dbReference type="Gene3D" id="3.30.450.20">
    <property type="entry name" value="PAS domain"/>
    <property type="match status" value="2"/>
</dbReference>
<reference evidence="14 15" key="1">
    <citation type="submission" date="2018-01" db="EMBL/GenBank/DDBJ databases">
        <title>Cryobacterium sp. nov., from glaciers in China.</title>
        <authorList>
            <person name="Liu Q."/>
            <person name="Xin Y.-H."/>
        </authorList>
    </citation>
    <scope>NUCLEOTIDE SEQUENCE [LARGE SCALE GENOMIC DNA]</scope>
    <source>
        <strain evidence="14 15">TMB1-8</strain>
    </source>
</reference>
<sequence length="340" mass="35981">MVTTTWPRDAAGKGWVRTMHGWSITRRLFVAHSVFIVSLAVFVSTAAFVDARDRGYAERADRLLAVAAAIADSPFVVRASTSPDPTAALQPYTLEVSRDAALDFITIMSPAGVRWTHPDPAEIGRQYVGRTGPATAGMSFTDVTPGSPGPSVRAVVPILDSDGEVVGMVAAGVRTSTLQIALDARLPAILAVTLTLLLAGTLATWVLRRYLRRVTLGWGPEELARLFVSNDSVVNSVPEGLILVDGAGDLVLYNDRAAELLGLPPRPASRAAGAFSPGIDELDLPPSLADLLRSGRTVVDEIHLSGSRVLVVSQNPAEPTPSRLGTRAAPVGTVATLRER</sequence>
<feature type="domain" description="PAS" evidence="13">
    <location>
        <begin position="233"/>
        <end position="265"/>
    </location>
</feature>
<evidence type="ECO:0000256" key="5">
    <source>
        <dbReference type="ARBA" id="ARBA00022692"/>
    </source>
</evidence>
<dbReference type="Pfam" id="PF17203">
    <property type="entry name" value="sCache_3_2"/>
    <property type="match status" value="1"/>
</dbReference>
<keyword evidence="2" id="KW-1003">Cell membrane</keyword>
<dbReference type="OrthoDB" id="9792686at2"/>
<keyword evidence="9 12" id="KW-1133">Transmembrane helix</keyword>
<accession>A0A2S3ZQB5</accession>
<evidence type="ECO:0000256" key="11">
    <source>
        <dbReference type="ARBA" id="ARBA00023136"/>
    </source>
</evidence>
<dbReference type="EMBL" id="PPXF01000011">
    <property type="protein sequence ID" value="POH71299.1"/>
    <property type="molecule type" value="Genomic_DNA"/>
</dbReference>
<evidence type="ECO:0000256" key="9">
    <source>
        <dbReference type="ARBA" id="ARBA00022989"/>
    </source>
</evidence>
<dbReference type="Pfam" id="PF13188">
    <property type="entry name" value="PAS_8"/>
    <property type="match status" value="1"/>
</dbReference>
<keyword evidence="7" id="KW-0418">Kinase</keyword>
<dbReference type="GO" id="GO:0005886">
    <property type="term" value="C:plasma membrane"/>
    <property type="evidence" value="ECO:0007669"/>
    <property type="project" value="UniProtKB-SubCell"/>
</dbReference>
<evidence type="ECO:0000256" key="7">
    <source>
        <dbReference type="ARBA" id="ARBA00022777"/>
    </source>
</evidence>
<evidence type="ECO:0000256" key="1">
    <source>
        <dbReference type="ARBA" id="ARBA00004651"/>
    </source>
</evidence>
<dbReference type="SUPFAM" id="SSF55785">
    <property type="entry name" value="PYP-like sensor domain (PAS domain)"/>
    <property type="match status" value="1"/>
</dbReference>
<dbReference type="GO" id="GO:0000160">
    <property type="term" value="P:phosphorelay signal transduction system"/>
    <property type="evidence" value="ECO:0007669"/>
    <property type="project" value="UniProtKB-KW"/>
</dbReference>
<evidence type="ECO:0000259" key="13">
    <source>
        <dbReference type="PROSITE" id="PS50112"/>
    </source>
</evidence>
<evidence type="ECO:0000256" key="4">
    <source>
        <dbReference type="ARBA" id="ARBA00022679"/>
    </source>
</evidence>
<evidence type="ECO:0000256" key="12">
    <source>
        <dbReference type="SAM" id="Phobius"/>
    </source>
</evidence>
<gene>
    <name evidence="14" type="ORF">C3B59_01485</name>
</gene>
<keyword evidence="3" id="KW-0597">Phosphoprotein</keyword>
<name>A0A2S3ZQB5_9MICO</name>
<keyword evidence="4" id="KW-0808">Transferase</keyword>
<dbReference type="Proteomes" id="UP000237104">
    <property type="component" value="Unassembled WGS sequence"/>
</dbReference>
<protein>
    <recommendedName>
        <fullName evidence="13">PAS domain-containing protein</fullName>
    </recommendedName>
</protein>
<evidence type="ECO:0000256" key="6">
    <source>
        <dbReference type="ARBA" id="ARBA00022741"/>
    </source>
</evidence>
<dbReference type="InterPro" id="IPR035965">
    <property type="entry name" value="PAS-like_dom_sf"/>
</dbReference>
<dbReference type="InterPro" id="IPR033463">
    <property type="entry name" value="sCache_3"/>
</dbReference>
<dbReference type="GO" id="GO:0016301">
    <property type="term" value="F:kinase activity"/>
    <property type="evidence" value="ECO:0007669"/>
    <property type="project" value="UniProtKB-KW"/>
</dbReference>
<dbReference type="PROSITE" id="PS50112">
    <property type="entry name" value="PAS"/>
    <property type="match status" value="1"/>
</dbReference>
<evidence type="ECO:0000256" key="8">
    <source>
        <dbReference type="ARBA" id="ARBA00022840"/>
    </source>
</evidence>
<dbReference type="AlphaFoldDB" id="A0A2S3ZQB5"/>
<keyword evidence="11 12" id="KW-0472">Membrane</keyword>
<dbReference type="SUPFAM" id="SSF103190">
    <property type="entry name" value="Sensory domain-like"/>
    <property type="match status" value="1"/>
</dbReference>
<comment type="subcellular location">
    <subcellularLocation>
        <location evidence="1">Cell membrane</location>
        <topology evidence="1">Multi-pass membrane protein</topology>
    </subcellularLocation>
</comment>
<evidence type="ECO:0000313" key="14">
    <source>
        <dbReference type="EMBL" id="POH71299.1"/>
    </source>
</evidence>
<evidence type="ECO:0000256" key="10">
    <source>
        <dbReference type="ARBA" id="ARBA00023012"/>
    </source>
</evidence>
<evidence type="ECO:0000313" key="15">
    <source>
        <dbReference type="Proteomes" id="UP000237104"/>
    </source>
</evidence>
<keyword evidence="5 12" id="KW-0812">Transmembrane</keyword>
<dbReference type="InterPro" id="IPR000014">
    <property type="entry name" value="PAS"/>
</dbReference>
<feature type="transmembrane region" description="Helical" evidence="12">
    <location>
        <begin position="29"/>
        <end position="51"/>
    </location>
</feature>
<organism evidence="14 15">
    <name type="scientific">Cryobacterium zongtaii</name>
    <dbReference type="NCBI Taxonomy" id="1259217"/>
    <lineage>
        <taxon>Bacteria</taxon>
        <taxon>Bacillati</taxon>
        <taxon>Actinomycetota</taxon>
        <taxon>Actinomycetes</taxon>
        <taxon>Micrococcales</taxon>
        <taxon>Microbacteriaceae</taxon>
        <taxon>Cryobacterium</taxon>
    </lineage>
</organism>